<name>A0ABT7JB76_9ACTN</name>
<evidence type="ECO:0000259" key="1">
    <source>
        <dbReference type="Pfam" id="PF12680"/>
    </source>
</evidence>
<dbReference type="InterPro" id="IPR032710">
    <property type="entry name" value="NTF2-like_dom_sf"/>
</dbReference>
<gene>
    <name evidence="2" type="ORF">QNN03_37470</name>
</gene>
<dbReference type="Proteomes" id="UP001241926">
    <property type="component" value="Unassembled WGS sequence"/>
</dbReference>
<evidence type="ECO:0000313" key="2">
    <source>
        <dbReference type="EMBL" id="MDL2082125.1"/>
    </source>
</evidence>
<feature type="domain" description="SnoaL-like" evidence="1">
    <location>
        <begin position="14"/>
        <end position="114"/>
    </location>
</feature>
<dbReference type="Gene3D" id="3.10.450.50">
    <property type="match status" value="1"/>
</dbReference>
<reference evidence="2 3" key="1">
    <citation type="submission" date="2023-05" db="EMBL/GenBank/DDBJ databases">
        <title>Streptomyces fuscus sp. nov., a brown-black pigment producing actinomyces isolated from dry sand of Sea duck farm.</title>
        <authorList>
            <person name="Xie J."/>
            <person name="Shen N."/>
        </authorList>
    </citation>
    <scope>NUCLEOTIDE SEQUENCE [LARGE SCALE GENOMIC DNA]</scope>
    <source>
        <strain evidence="2 3">GXMU-J15</strain>
    </source>
</reference>
<protein>
    <submittedName>
        <fullName evidence="2">Nuclear transport factor 2 family protein</fullName>
    </submittedName>
</protein>
<dbReference type="Pfam" id="PF12680">
    <property type="entry name" value="SnoaL_2"/>
    <property type="match status" value="1"/>
</dbReference>
<evidence type="ECO:0000313" key="3">
    <source>
        <dbReference type="Proteomes" id="UP001241926"/>
    </source>
</evidence>
<accession>A0ABT7JB76</accession>
<comment type="caution">
    <text evidence="2">The sequence shown here is derived from an EMBL/GenBank/DDBJ whole genome shotgun (WGS) entry which is preliminary data.</text>
</comment>
<dbReference type="RefSeq" id="WP_285437222.1">
    <property type="nucleotide sequence ID" value="NZ_JASJUS010000073.1"/>
</dbReference>
<dbReference type="SUPFAM" id="SSF54427">
    <property type="entry name" value="NTF2-like"/>
    <property type="match status" value="1"/>
</dbReference>
<dbReference type="EMBL" id="JASJUS010000073">
    <property type="protein sequence ID" value="MDL2082125.1"/>
    <property type="molecule type" value="Genomic_DNA"/>
</dbReference>
<proteinExistence type="predicted"/>
<sequence>MVLDEAGRKEVALEYCRLMNAGDLDGVLALFAPDVRFEDPVGTEVLVGREALRGHLGAAIDAGIEEVPGALTAALDATSVTLQVSGTMGVPGAGRVAFRLVSLMRVNGEGLIFEVRIIAGQSDVTPVSAG</sequence>
<organism evidence="2 3">
    <name type="scientific">Streptomyces fuscus</name>
    <dbReference type="NCBI Taxonomy" id="3048495"/>
    <lineage>
        <taxon>Bacteria</taxon>
        <taxon>Bacillati</taxon>
        <taxon>Actinomycetota</taxon>
        <taxon>Actinomycetes</taxon>
        <taxon>Kitasatosporales</taxon>
        <taxon>Streptomycetaceae</taxon>
        <taxon>Streptomyces</taxon>
    </lineage>
</organism>
<keyword evidence="3" id="KW-1185">Reference proteome</keyword>
<dbReference type="InterPro" id="IPR037401">
    <property type="entry name" value="SnoaL-like"/>
</dbReference>